<dbReference type="InterPro" id="IPR036412">
    <property type="entry name" value="HAD-like_sf"/>
</dbReference>
<dbReference type="InterPro" id="IPR023214">
    <property type="entry name" value="HAD_sf"/>
</dbReference>
<dbReference type="SUPFAM" id="SSF56784">
    <property type="entry name" value="HAD-like"/>
    <property type="match status" value="1"/>
</dbReference>
<feature type="compositionally biased region" description="Polar residues" evidence="1">
    <location>
        <begin position="289"/>
        <end position="298"/>
    </location>
</feature>
<dbReference type="InterPro" id="IPR004274">
    <property type="entry name" value="FCP1_dom"/>
</dbReference>
<organism evidence="3 4">
    <name type="scientific">Pleurostoma richardsiae</name>
    <dbReference type="NCBI Taxonomy" id="41990"/>
    <lineage>
        <taxon>Eukaryota</taxon>
        <taxon>Fungi</taxon>
        <taxon>Dikarya</taxon>
        <taxon>Ascomycota</taxon>
        <taxon>Pezizomycotina</taxon>
        <taxon>Sordariomycetes</taxon>
        <taxon>Sordariomycetidae</taxon>
        <taxon>Calosphaeriales</taxon>
        <taxon>Pleurostomataceae</taxon>
        <taxon>Pleurostoma</taxon>
    </lineage>
</organism>
<dbReference type="FunFam" id="3.40.50.1000:FF:000089">
    <property type="entry name" value="NIF domain protein"/>
    <property type="match status" value="1"/>
</dbReference>
<feature type="region of interest" description="Disordered" evidence="1">
    <location>
        <begin position="1"/>
        <end position="99"/>
    </location>
</feature>
<evidence type="ECO:0000313" key="4">
    <source>
        <dbReference type="Proteomes" id="UP001174694"/>
    </source>
</evidence>
<dbReference type="Gene3D" id="3.40.50.1000">
    <property type="entry name" value="HAD superfamily/HAD-like"/>
    <property type="match status" value="1"/>
</dbReference>
<dbReference type="PANTHER" id="PTHR12210">
    <property type="entry name" value="DULLARD PROTEIN PHOSPHATASE"/>
    <property type="match status" value="1"/>
</dbReference>
<dbReference type="SMART" id="SM00577">
    <property type="entry name" value="CPDc"/>
    <property type="match status" value="1"/>
</dbReference>
<keyword evidence="4" id="KW-1185">Reference proteome</keyword>
<sequence>MNSLNIISSRVSPTSSPAPSRTNSLGSLSITVTSDNDRERNRESAFTQGRDEKDTDAFAAEPDEYQYRAENHDESGHRLGETSDENTPLLGGAGSEMGKPSSAWHLIPKRIASAFIDSIRWVLSTLAAPGVYLIACLYDENDAFAPLQQLKKLFGVYHGNARKLAVDYHEASALREKDEQQHTHHASNGSGYGTMSSAQPQTPSWTSSSGLSSESESDFDPAAGNTRGSSNRHLRSKSLQDTEEIAPARRSIRIKLHNDESLRQRKHRRAQSASIRGATGEGDAGPNDISAQLKSPTSPVGALTKYPKTPAPPRPLVPRRQPSYLNVEPTGRTHQKTLILDLDETLIHSMSKGGRMSTGHMVEVRLSTTYVGVGGQASIGPQHPILYYVHKRPHCDDFLRRICKWYNLVVFTASVQEYADPVIDWLESERKFFTARYYRQHCTFRHGAFIKDLSSVEPDLSKVMILDNSPLSYMFHQDNAIPIQGWINDPTDNDLLHLVPLLEGLQYVTDVRALLALRGGEDGQHMA</sequence>
<feature type="compositionally biased region" description="Basic and acidic residues" evidence="1">
    <location>
        <begin position="65"/>
        <end position="81"/>
    </location>
</feature>
<reference evidence="3" key="1">
    <citation type="submission" date="2022-07" db="EMBL/GenBank/DDBJ databases">
        <title>Fungi with potential for degradation of polypropylene.</title>
        <authorList>
            <person name="Gostincar C."/>
        </authorList>
    </citation>
    <scope>NUCLEOTIDE SEQUENCE</scope>
    <source>
        <strain evidence="3">EXF-13308</strain>
    </source>
</reference>
<feature type="region of interest" description="Disordered" evidence="1">
    <location>
        <begin position="175"/>
        <end position="328"/>
    </location>
</feature>
<evidence type="ECO:0000259" key="2">
    <source>
        <dbReference type="PROSITE" id="PS50969"/>
    </source>
</evidence>
<dbReference type="Proteomes" id="UP001174694">
    <property type="component" value="Unassembled WGS sequence"/>
</dbReference>
<gene>
    <name evidence="3" type="ORF">NKR23_g997</name>
</gene>
<feature type="compositionally biased region" description="Polar residues" evidence="1">
    <location>
        <begin position="186"/>
        <end position="203"/>
    </location>
</feature>
<dbReference type="CDD" id="cd07521">
    <property type="entry name" value="HAD_FCP1-like"/>
    <property type="match status" value="1"/>
</dbReference>
<dbReference type="EMBL" id="JANBVO010000002">
    <property type="protein sequence ID" value="KAJ9156698.1"/>
    <property type="molecule type" value="Genomic_DNA"/>
</dbReference>
<name>A0AA38VXB1_9PEZI</name>
<evidence type="ECO:0000256" key="1">
    <source>
        <dbReference type="SAM" id="MobiDB-lite"/>
    </source>
</evidence>
<comment type="caution">
    <text evidence="3">The sequence shown here is derived from an EMBL/GenBank/DDBJ whole genome shotgun (WGS) entry which is preliminary data.</text>
</comment>
<feature type="compositionally biased region" description="Polar residues" evidence="1">
    <location>
        <begin position="1"/>
        <end position="34"/>
    </location>
</feature>
<dbReference type="InterPro" id="IPR050365">
    <property type="entry name" value="TIM50"/>
</dbReference>
<proteinExistence type="predicted"/>
<protein>
    <submittedName>
        <fullName evidence="3">Dullard-like phosphatase</fullName>
    </submittedName>
</protein>
<dbReference type="NCBIfam" id="TIGR02251">
    <property type="entry name" value="HIF-SF_euk"/>
    <property type="match status" value="1"/>
</dbReference>
<evidence type="ECO:0000313" key="3">
    <source>
        <dbReference type="EMBL" id="KAJ9156698.1"/>
    </source>
</evidence>
<dbReference type="AlphaFoldDB" id="A0AA38VXB1"/>
<accession>A0AA38VXB1</accession>
<dbReference type="GO" id="GO:0016791">
    <property type="term" value="F:phosphatase activity"/>
    <property type="evidence" value="ECO:0007669"/>
    <property type="project" value="InterPro"/>
</dbReference>
<dbReference type="InterPro" id="IPR011948">
    <property type="entry name" value="Dullard_phosphatase"/>
</dbReference>
<dbReference type="PROSITE" id="PS50969">
    <property type="entry name" value="FCP1"/>
    <property type="match status" value="1"/>
</dbReference>
<feature type="compositionally biased region" description="Low complexity" evidence="1">
    <location>
        <begin position="204"/>
        <end position="214"/>
    </location>
</feature>
<dbReference type="Pfam" id="PF03031">
    <property type="entry name" value="NIF"/>
    <property type="match status" value="1"/>
</dbReference>
<feature type="compositionally biased region" description="Basic and acidic residues" evidence="1">
    <location>
        <begin position="35"/>
        <end position="56"/>
    </location>
</feature>
<feature type="domain" description="FCP1 homology" evidence="2">
    <location>
        <begin position="331"/>
        <end position="505"/>
    </location>
</feature>